<name>A0A0F5YNA1_9CYAN</name>
<protein>
    <submittedName>
        <fullName evidence="4">Uncharacterized protein</fullName>
    </submittedName>
</protein>
<keyword evidence="2 3" id="KW-0802">TPR repeat</keyword>
<dbReference type="Pfam" id="PF13414">
    <property type="entry name" value="TPR_11"/>
    <property type="match status" value="1"/>
</dbReference>
<evidence type="ECO:0000256" key="2">
    <source>
        <dbReference type="ARBA" id="ARBA00022803"/>
    </source>
</evidence>
<dbReference type="SUPFAM" id="SSF48452">
    <property type="entry name" value="TPR-like"/>
    <property type="match status" value="1"/>
</dbReference>
<dbReference type="AlphaFoldDB" id="A0A0F5YNA1"/>
<dbReference type="PANTHER" id="PTHR44943:SF8">
    <property type="entry name" value="TPR REPEAT-CONTAINING PROTEIN MJ0263"/>
    <property type="match status" value="1"/>
</dbReference>
<dbReference type="Gene3D" id="1.25.40.10">
    <property type="entry name" value="Tetratricopeptide repeat domain"/>
    <property type="match status" value="3"/>
</dbReference>
<dbReference type="Proteomes" id="UP000033607">
    <property type="component" value="Unassembled WGS sequence"/>
</dbReference>
<evidence type="ECO:0000256" key="3">
    <source>
        <dbReference type="PROSITE-ProRule" id="PRU00339"/>
    </source>
</evidence>
<dbReference type="PROSITE" id="PS50293">
    <property type="entry name" value="TPR_REGION"/>
    <property type="match status" value="1"/>
</dbReference>
<dbReference type="Pfam" id="PF13181">
    <property type="entry name" value="TPR_8"/>
    <property type="match status" value="1"/>
</dbReference>
<dbReference type="InterPro" id="IPR051685">
    <property type="entry name" value="Ycf3/AcsC/BcsC/TPR_MFPF"/>
</dbReference>
<feature type="repeat" description="TPR" evidence="3">
    <location>
        <begin position="68"/>
        <end position="101"/>
    </location>
</feature>
<comment type="caution">
    <text evidence="4">The sequence shown here is derived from an EMBL/GenBank/DDBJ whole genome shotgun (WGS) entry which is preliminary data.</text>
</comment>
<feature type="repeat" description="TPR" evidence="3">
    <location>
        <begin position="34"/>
        <end position="67"/>
    </location>
</feature>
<sequence>MSSFQIANELLRAGKLDEAVVAYRTAIEENPCFSWAYHNLAEALTQQGRFEEAIVAYRQATQLNPQSAWTYHNLAVVLTQQGLWTEAIAVYQKATEINPEFSSKAFFADQNKLSQEQQQAKIIEYRDRIQKHPDQAEFYHVLGQLLQAVGQWTEAVTCFQRYIELQGDAVHLEFYRNLGEALLEETQFPEDRQQQINKVF</sequence>
<dbReference type="InterPro" id="IPR011990">
    <property type="entry name" value="TPR-like_helical_dom_sf"/>
</dbReference>
<reference evidence="4 5" key="1">
    <citation type="submission" date="2015-06" db="EMBL/GenBank/DDBJ databases">
        <title>Draft genome assembly of filamentous brackish cyanobacterium Limnoraphis robusta strain CS-951.</title>
        <authorList>
            <person name="Willis A."/>
            <person name="Parks M."/>
            <person name="Burford M.A."/>
        </authorList>
    </citation>
    <scope>NUCLEOTIDE SEQUENCE [LARGE SCALE GENOMIC DNA]</scope>
    <source>
        <strain evidence="4 5">CS-951</strain>
    </source>
</reference>
<feature type="repeat" description="TPR" evidence="3">
    <location>
        <begin position="136"/>
        <end position="169"/>
    </location>
</feature>
<dbReference type="SMART" id="SM00028">
    <property type="entry name" value="TPR"/>
    <property type="match status" value="4"/>
</dbReference>
<dbReference type="RefSeq" id="WP_046276863.1">
    <property type="nucleotide sequence ID" value="NZ_LATL02000133.1"/>
</dbReference>
<organism evidence="4 5">
    <name type="scientific">Limnoraphis robusta CS-951</name>
    <dbReference type="NCBI Taxonomy" id="1637645"/>
    <lineage>
        <taxon>Bacteria</taxon>
        <taxon>Bacillati</taxon>
        <taxon>Cyanobacteriota</taxon>
        <taxon>Cyanophyceae</taxon>
        <taxon>Oscillatoriophycideae</taxon>
        <taxon>Oscillatoriales</taxon>
        <taxon>Sirenicapillariaceae</taxon>
        <taxon>Limnoraphis</taxon>
    </lineage>
</organism>
<keyword evidence="1" id="KW-0677">Repeat</keyword>
<accession>A0A0F5YNA1</accession>
<evidence type="ECO:0000256" key="1">
    <source>
        <dbReference type="ARBA" id="ARBA00022737"/>
    </source>
</evidence>
<dbReference type="PROSITE" id="PS50005">
    <property type="entry name" value="TPR"/>
    <property type="match status" value="3"/>
</dbReference>
<dbReference type="PANTHER" id="PTHR44943">
    <property type="entry name" value="CELLULOSE SYNTHASE OPERON PROTEIN C"/>
    <property type="match status" value="1"/>
</dbReference>
<dbReference type="OrthoDB" id="451627at2"/>
<dbReference type="InterPro" id="IPR019734">
    <property type="entry name" value="TPR_rpt"/>
</dbReference>
<evidence type="ECO:0000313" key="5">
    <source>
        <dbReference type="Proteomes" id="UP000033607"/>
    </source>
</evidence>
<gene>
    <name evidence="4" type="ORF">WN50_02185</name>
</gene>
<dbReference type="Pfam" id="PF13432">
    <property type="entry name" value="TPR_16"/>
    <property type="match status" value="1"/>
</dbReference>
<dbReference type="EMBL" id="LATL02000133">
    <property type="protein sequence ID" value="KKD39655.1"/>
    <property type="molecule type" value="Genomic_DNA"/>
</dbReference>
<proteinExistence type="predicted"/>
<evidence type="ECO:0000313" key="4">
    <source>
        <dbReference type="EMBL" id="KKD39655.1"/>
    </source>
</evidence>